<feature type="transmembrane region" description="Helical" evidence="7">
    <location>
        <begin position="66"/>
        <end position="84"/>
    </location>
</feature>
<feature type="transmembrane region" description="Helical" evidence="7">
    <location>
        <begin position="144"/>
        <end position="166"/>
    </location>
</feature>
<comment type="similarity">
    <text evidence="2">Belongs to the Rht family.</text>
</comment>
<feature type="transmembrane region" description="Helical" evidence="7">
    <location>
        <begin position="6"/>
        <end position="27"/>
    </location>
</feature>
<dbReference type="Pfam" id="PF01810">
    <property type="entry name" value="LysE"/>
    <property type="match status" value="1"/>
</dbReference>
<keyword evidence="4 7" id="KW-0812">Transmembrane</keyword>
<keyword evidence="3" id="KW-1003">Cell membrane</keyword>
<evidence type="ECO:0000256" key="1">
    <source>
        <dbReference type="ARBA" id="ARBA00004651"/>
    </source>
</evidence>
<dbReference type="GO" id="GO:0042970">
    <property type="term" value="F:homoserine transmembrane transporter activity"/>
    <property type="evidence" value="ECO:0007669"/>
    <property type="project" value="TreeGrafter"/>
</dbReference>
<sequence length="202" mass="21934">MTLDFLLTTFIVVASPGTGALLTIAVGTTYGRRAALLAAAGCTLGILPHLLLTLCGLTALLQARPLVLEGLRYLGVAYLLYLAYRQIRNASAWSTGATYPNGDRKIIRQAVLLNLFNPKLTLFFLAYLPQFLDRQSAAPLTQALLLSGVFMGMTWVVFTLYGLLAAQMRTRLVASPRLAQGLSIGFACAFFSMAIRLLWTSL</sequence>
<dbReference type="OrthoDB" id="9804822at2"/>
<dbReference type="Proteomes" id="UP000078356">
    <property type="component" value="Unassembled WGS sequence"/>
</dbReference>
<organism evidence="8 9">
    <name type="scientific">Pseudomonas oryzihabitans</name>
    <dbReference type="NCBI Taxonomy" id="47885"/>
    <lineage>
        <taxon>Bacteria</taxon>
        <taxon>Pseudomonadati</taxon>
        <taxon>Pseudomonadota</taxon>
        <taxon>Gammaproteobacteria</taxon>
        <taxon>Pseudomonadales</taxon>
        <taxon>Pseudomonadaceae</taxon>
        <taxon>Pseudomonas</taxon>
    </lineage>
</organism>
<evidence type="ECO:0000256" key="3">
    <source>
        <dbReference type="ARBA" id="ARBA00022475"/>
    </source>
</evidence>
<feature type="transmembrane region" description="Helical" evidence="7">
    <location>
        <begin position="111"/>
        <end position="132"/>
    </location>
</feature>
<dbReference type="PANTHER" id="PTHR30086">
    <property type="entry name" value="ARGININE EXPORTER PROTEIN ARGO"/>
    <property type="match status" value="1"/>
</dbReference>
<evidence type="ECO:0000256" key="4">
    <source>
        <dbReference type="ARBA" id="ARBA00022692"/>
    </source>
</evidence>
<gene>
    <name evidence="8" type="ORF">A4V15_01140</name>
</gene>
<keyword evidence="5 7" id="KW-1133">Transmembrane helix</keyword>
<dbReference type="InterPro" id="IPR001123">
    <property type="entry name" value="LeuE-type"/>
</dbReference>
<evidence type="ECO:0000256" key="2">
    <source>
        <dbReference type="ARBA" id="ARBA00007928"/>
    </source>
</evidence>
<evidence type="ECO:0000256" key="7">
    <source>
        <dbReference type="SAM" id="Phobius"/>
    </source>
</evidence>
<evidence type="ECO:0000313" key="9">
    <source>
        <dbReference type="Proteomes" id="UP000078356"/>
    </source>
</evidence>
<dbReference type="EMBL" id="LWCR01000001">
    <property type="protein sequence ID" value="OAN32339.1"/>
    <property type="molecule type" value="Genomic_DNA"/>
</dbReference>
<reference evidence="8 9" key="1">
    <citation type="submission" date="2016-04" db="EMBL/GenBank/DDBJ databases">
        <title>Draft Genome Sequences of Staphylococcus capitis Strain H36, S. capitis Strain H65, S. cohnii Strain H62, S. hominis Strain H69, Mycobacterium iranicum Strain H39, Plantibacter sp. Strain H53, Pseudomonas oryzihabitans Strain H72, and Microbacterium sp. Strain H83, isolated from residential settings.</title>
        <authorList>
            <person name="Lymperopoulou D."/>
            <person name="Adams R.I."/>
            <person name="Lindow S."/>
            <person name="Coil D.A."/>
            <person name="Jospin G."/>
            <person name="Eisen J.A."/>
        </authorList>
    </citation>
    <scope>NUCLEOTIDE SEQUENCE [LARGE SCALE GENOMIC DNA]</scope>
    <source>
        <strain evidence="8 9">H72</strain>
    </source>
</reference>
<evidence type="ECO:0000256" key="6">
    <source>
        <dbReference type="ARBA" id="ARBA00023136"/>
    </source>
</evidence>
<keyword evidence="6 7" id="KW-0472">Membrane</keyword>
<dbReference type="PANTHER" id="PTHR30086:SF14">
    <property type="entry name" value="HOMOSERINE_HOMOSERINE LACTONE EFFLUX PROTEIN"/>
    <property type="match status" value="1"/>
</dbReference>
<comment type="caution">
    <text evidence="8">The sequence shown here is derived from an EMBL/GenBank/DDBJ whole genome shotgun (WGS) entry which is preliminary data.</text>
</comment>
<proteinExistence type="inferred from homology"/>
<accession>A0A178LMC6</accession>
<evidence type="ECO:0000256" key="5">
    <source>
        <dbReference type="ARBA" id="ARBA00022989"/>
    </source>
</evidence>
<name>A0A178LMC6_9PSED</name>
<protein>
    <submittedName>
        <fullName evidence="8">Lysine transporter LysE</fullName>
    </submittedName>
</protein>
<feature type="transmembrane region" description="Helical" evidence="7">
    <location>
        <begin position="34"/>
        <end position="60"/>
    </location>
</feature>
<feature type="transmembrane region" description="Helical" evidence="7">
    <location>
        <begin position="178"/>
        <end position="199"/>
    </location>
</feature>
<dbReference type="AlphaFoldDB" id="A0A178LMC6"/>
<evidence type="ECO:0000313" key="8">
    <source>
        <dbReference type="EMBL" id="OAN32339.1"/>
    </source>
</evidence>
<comment type="subcellular location">
    <subcellularLocation>
        <location evidence="1">Cell membrane</location>
        <topology evidence="1">Multi-pass membrane protein</topology>
    </subcellularLocation>
</comment>
<dbReference type="RefSeq" id="WP_064306706.1">
    <property type="nucleotide sequence ID" value="NZ_LWCR01000001.1"/>
</dbReference>
<dbReference type="GO" id="GO:0005886">
    <property type="term" value="C:plasma membrane"/>
    <property type="evidence" value="ECO:0007669"/>
    <property type="project" value="UniProtKB-SubCell"/>
</dbReference>